<feature type="domain" description="FAD-binding PCMH-type" evidence="2">
    <location>
        <begin position="9"/>
        <end position="175"/>
    </location>
</feature>
<organism evidence="3 4">
    <name type="scientific">Leifsonia soli</name>
    <dbReference type="NCBI Taxonomy" id="582665"/>
    <lineage>
        <taxon>Bacteria</taxon>
        <taxon>Bacillati</taxon>
        <taxon>Actinomycetota</taxon>
        <taxon>Actinomycetes</taxon>
        <taxon>Micrococcales</taxon>
        <taxon>Microbacteriaceae</taxon>
        <taxon>Leifsonia</taxon>
    </lineage>
</organism>
<evidence type="ECO:0000313" key="4">
    <source>
        <dbReference type="Proteomes" id="UP000589620"/>
    </source>
</evidence>
<dbReference type="SUPFAM" id="SSF56176">
    <property type="entry name" value="FAD-binding/transporter-associated domain-like"/>
    <property type="match status" value="1"/>
</dbReference>
<dbReference type="Gene3D" id="3.30.70.2530">
    <property type="match status" value="1"/>
</dbReference>
<dbReference type="PANTHER" id="PTHR43762">
    <property type="entry name" value="L-GULONOLACTONE OXIDASE"/>
    <property type="match status" value="1"/>
</dbReference>
<dbReference type="InterPro" id="IPR036318">
    <property type="entry name" value="FAD-bd_PCMH-like_sf"/>
</dbReference>
<evidence type="ECO:0000313" key="3">
    <source>
        <dbReference type="EMBL" id="NYD75759.1"/>
    </source>
</evidence>
<dbReference type="GO" id="GO:0016020">
    <property type="term" value="C:membrane"/>
    <property type="evidence" value="ECO:0007669"/>
    <property type="project" value="InterPro"/>
</dbReference>
<dbReference type="InterPro" id="IPR016166">
    <property type="entry name" value="FAD-bd_PCMH"/>
</dbReference>
<dbReference type="GO" id="GO:0071949">
    <property type="term" value="F:FAD binding"/>
    <property type="evidence" value="ECO:0007669"/>
    <property type="project" value="InterPro"/>
</dbReference>
<dbReference type="Gene3D" id="3.30.43.10">
    <property type="entry name" value="Uridine Diphospho-n-acetylenolpyruvylglucosamine Reductase, domain 2"/>
    <property type="match status" value="1"/>
</dbReference>
<dbReference type="PROSITE" id="PS51387">
    <property type="entry name" value="FAD_PCMH"/>
    <property type="match status" value="1"/>
</dbReference>
<dbReference type="InterPro" id="IPR016167">
    <property type="entry name" value="FAD-bd_PCMH_sub1"/>
</dbReference>
<dbReference type="Gene3D" id="3.30.465.10">
    <property type="match status" value="1"/>
</dbReference>
<dbReference type="InterPro" id="IPR016171">
    <property type="entry name" value="Vanillyl_alc_oxidase_C-sub2"/>
</dbReference>
<keyword evidence="1 3" id="KW-0560">Oxidoreductase</keyword>
<dbReference type="InterPro" id="IPR016169">
    <property type="entry name" value="FAD-bd_PCMH_sub2"/>
</dbReference>
<dbReference type="GO" id="GO:0050582">
    <property type="term" value="F:xylitol oxidase activity"/>
    <property type="evidence" value="ECO:0007669"/>
    <property type="project" value="UniProtKB-EC"/>
</dbReference>
<gene>
    <name evidence="3" type="ORF">BJ963_003278</name>
</gene>
<protein>
    <submittedName>
        <fullName evidence="3">Xylitol oxidase</fullName>
        <ecNumber evidence="3">1.1.3.41</ecNumber>
    </submittedName>
</protein>
<keyword evidence="4" id="KW-1185">Reference proteome</keyword>
<dbReference type="Gene3D" id="1.10.45.10">
    <property type="entry name" value="Vanillyl-alcohol Oxidase, Chain A, domain 4"/>
    <property type="match status" value="1"/>
</dbReference>
<dbReference type="EC" id="1.1.3.41" evidence="3"/>
<reference evidence="3 4" key="1">
    <citation type="submission" date="2020-07" db="EMBL/GenBank/DDBJ databases">
        <title>Sequencing the genomes of 1000 actinobacteria strains.</title>
        <authorList>
            <person name="Klenk H.-P."/>
        </authorList>
    </citation>
    <scope>NUCLEOTIDE SEQUENCE [LARGE SCALE GENOMIC DNA]</scope>
    <source>
        <strain evidence="3 4">DSM 23871</strain>
    </source>
</reference>
<dbReference type="Gene3D" id="3.30.70.2520">
    <property type="match status" value="1"/>
</dbReference>
<sequence length="417" mass="45075">MSDKNWAGNYQYSARIVRPRDLDDLREIVTRAPKIRALGSRHSFNDLADADAAGVLVSTADLPSEIRIDAESRTVAVGGGVRYGDLTRDLQSAGWALHNLASLPHISVAGAIATATHGSGDRNGNLSTAVAGMRILTASGEFVDLVRGDPELAGAAVSLGALGVVTQVTLDILPTFDVRQRLFGGVQWDVVLDRFDAVTSAAYSVSLFTTWDEDTVALAWLKELDGAETTIGDDFFGAPALTEPRHMIPTMDARNTTQQLGVVGPWSERLAHFRFEFTPSNGAEIQSEYLVPRAQAVDAIRAVRELAPVIAPVLQISEIRTVASDDLWLSSAYGTDVVGFHFTWLRDQAGVEAVLPALEAALLPLGARPHWGKLYLDEDAVVPGLYPRLDDFRALAERFDPEGAFRNAFLTRLLGSV</sequence>
<dbReference type="GO" id="GO:0003885">
    <property type="term" value="F:D-arabinono-1,4-lactone oxidase activity"/>
    <property type="evidence" value="ECO:0007669"/>
    <property type="project" value="InterPro"/>
</dbReference>
<dbReference type="Pfam" id="PF04030">
    <property type="entry name" value="ALO"/>
    <property type="match status" value="1"/>
</dbReference>
<evidence type="ECO:0000259" key="2">
    <source>
        <dbReference type="PROSITE" id="PS51387"/>
    </source>
</evidence>
<dbReference type="RefSeq" id="WP_343037307.1">
    <property type="nucleotide sequence ID" value="NZ_BAAAPX010000001.1"/>
</dbReference>
<dbReference type="InterPro" id="IPR007173">
    <property type="entry name" value="ALO_C"/>
</dbReference>
<name>A0A852T2P6_9MICO</name>
<dbReference type="Pfam" id="PF01565">
    <property type="entry name" value="FAD_binding_4"/>
    <property type="match status" value="1"/>
</dbReference>
<dbReference type="InterPro" id="IPR010031">
    <property type="entry name" value="FAD_lactone_oxidase-like"/>
</dbReference>
<dbReference type="AlphaFoldDB" id="A0A852T2P6"/>
<dbReference type="PIRSF" id="PIRSF000136">
    <property type="entry name" value="LGO_GLO"/>
    <property type="match status" value="1"/>
</dbReference>
<dbReference type="InterPro" id="IPR006094">
    <property type="entry name" value="Oxid_FAD_bind_N"/>
</dbReference>
<dbReference type="EMBL" id="JACCBJ010000001">
    <property type="protein sequence ID" value="NYD75759.1"/>
    <property type="molecule type" value="Genomic_DNA"/>
</dbReference>
<proteinExistence type="predicted"/>
<dbReference type="Proteomes" id="UP000589620">
    <property type="component" value="Unassembled WGS sequence"/>
</dbReference>
<accession>A0A852T2P6</accession>
<dbReference type="GO" id="GO:0080049">
    <property type="term" value="F:L-gulono-1,4-lactone dehydrogenase activity"/>
    <property type="evidence" value="ECO:0007669"/>
    <property type="project" value="TreeGrafter"/>
</dbReference>
<comment type="caution">
    <text evidence="3">The sequence shown here is derived from an EMBL/GenBank/DDBJ whole genome shotgun (WGS) entry which is preliminary data.</text>
</comment>
<dbReference type="PANTHER" id="PTHR43762:SF1">
    <property type="entry name" value="D-ARABINONO-1,4-LACTONE OXIDASE"/>
    <property type="match status" value="1"/>
</dbReference>
<evidence type="ECO:0000256" key="1">
    <source>
        <dbReference type="ARBA" id="ARBA00023002"/>
    </source>
</evidence>